<evidence type="ECO:0000256" key="5">
    <source>
        <dbReference type="ARBA" id="ARBA00022989"/>
    </source>
</evidence>
<evidence type="ECO:0000256" key="6">
    <source>
        <dbReference type="ARBA" id="ARBA00023065"/>
    </source>
</evidence>
<reference evidence="10" key="1">
    <citation type="submission" date="2020-10" db="EMBL/GenBank/DDBJ databases">
        <authorList>
            <person name="Gilroy R."/>
        </authorList>
    </citation>
    <scope>NUCLEOTIDE SEQUENCE</scope>
    <source>
        <strain evidence="10">ChiSxjej1B13-7958</strain>
    </source>
</reference>
<evidence type="ECO:0000313" key="11">
    <source>
        <dbReference type="Proteomes" id="UP000824242"/>
    </source>
</evidence>
<dbReference type="EMBL" id="DVGZ01000125">
    <property type="protein sequence ID" value="HIR48266.1"/>
    <property type="molecule type" value="Genomic_DNA"/>
</dbReference>
<keyword evidence="2 9" id="KW-0813">Transport</keyword>
<dbReference type="PANTHER" id="PTHR30266">
    <property type="entry name" value="MECHANOSENSITIVE CHANNEL MSCL"/>
    <property type="match status" value="1"/>
</dbReference>
<gene>
    <name evidence="9 10" type="primary">mscL</name>
    <name evidence="10" type="ORF">IAB89_11550</name>
</gene>
<keyword evidence="3 9" id="KW-1003">Cell membrane</keyword>
<keyword evidence="5 9" id="KW-1133">Transmembrane helix</keyword>
<dbReference type="InterPro" id="IPR036019">
    <property type="entry name" value="MscL_channel"/>
</dbReference>
<sequence>MKKFWKEFKSFALKGSMIDLAVGMIIGSAFTGIVNSLVNDIVMPILSLITGRVDFNDLKLVLSSGENASSINYGTFLTQVVNFLLIALVVYFVVKQLNRVRELVSRKKEEKPAAPTEKECPYCRSKIPVLATRCPHCTSRLDEPENP</sequence>
<comment type="function">
    <text evidence="9">Channel that opens in response to stretch forces in the membrane lipid bilayer. May participate in the regulation of osmotic pressure changes within the cell.</text>
</comment>
<accession>A0A9D1API1</accession>
<keyword evidence="6 9" id="KW-0406">Ion transport</keyword>
<dbReference type="NCBIfam" id="TIGR00220">
    <property type="entry name" value="mscL"/>
    <property type="match status" value="1"/>
</dbReference>
<reference evidence="10" key="2">
    <citation type="journal article" date="2021" name="PeerJ">
        <title>Extensive microbial diversity within the chicken gut microbiome revealed by metagenomics and culture.</title>
        <authorList>
            <person name="Gilroy R."/>
            <person name="Ravi A."/>
            <person name="Getino M."/>
            <person name="Pursley I."/>
            <person name="Horton D.L."/>
            <person name="Alikhan N.F."/>
            <person name="Baker D."/>
            <person name="Gharbi K."/>
            <person name="Hall N."/>
            <person name="Watson M."/>
            <person name="Adriaenssens E.M."/>
            <person name="Foster-Nyarko E."/>
            <person name="Jarju S."/>
            <person name="Secka A."/>
            <person name="Antonio M."/>
            <person name="Oren A."/>
            <person name="Chaudhuri R.R."/>
            <person name="La Ragione R."/>
            <person name="Hildebrand F."/>
            <person name="Pallen M.J."/>
        </authorList>
    </citation>
    <scope>NUCLEOTIDE SEQUENCE</scope>
    <source>
        <strain evidence="10">ChiSxjej1B13-7958</strain>
    </source>
</reference>
<evidence type="ECO:0000313" key="10">
    <source>
        <dbReference type="EMBL" id="HIR48266.1"/>
    </source>
</evidence>
<keyword evidence="4 9" id="KW-0812">Transmembrane</keyword>
<organism evidence="10 11">
    <name type="scientific">Candidatus Caccousia avicola</name>
    <dbReference type="NCBI Taxonomy" id="2840721"/>
    <lineage>
        <taxon>Bacteria</taxon>
        <taxon>Bacillati</taxon>
        <taxon>Bacillota</taxon>
        <taxon>Clostridia</taxon>
        <taxon>Eubacteriales</taxon>
        <taxon>Oscillospiraceae</taxon>
        <taxon>Oscillospiraceae incertae sedis</taxon>
        <taxon>Candidatus Caccousia</taxon>
    </lineage>
</organism>
<dbReference type="PANTHER" id="PTHR30266:SF2">
    <property type="entry name" value="LARGE-CONDUCTANCE MECHANOSENSITIVE CHANNEL"/>
    <property type="match status" value="1"/>
</dbReference>
<comment type="caution">
    <text evidence="10">The sequence shown here is derived from an EMBL/GenBank/DDBJ whole genome shotgun (WGS) entry which is preliminary data.</text>
</comment>
<feature type="transmembrane region" description="Helical" evidence="9">
    <location>
        <begin position="20"/>
        <end position="38"/>
    </location>
</feature>
<comment type="subcellular location">
    <subcellularLocation>
        <location evidence="9">Cell membrane</location>
        <topology evidence="9">Multi-pass membrane protein</topology>
    </subcellularLocation>
    <subcellularLocation>
        <location evidence="1">Membrane</location>
        <topology evidence="1">Multi-pass membrane protein</topology>
    </subcellularLocation>
</comment>
<comment type="subunit">
    <text evidence="9">Homopentamer.</text>
</comment>
<keyword evidence="8 9" id="KW-0407">Ion channel</keyword>
<evidence type="ECO:0000256" key="9">
    <source>
        <dbReference type="HAMAP-Rule" id="MF_00115"/>
    </source>
</evidence>
<evidence type="ECO:0000256" key="8">
    <source>
        <dbReference type="ARBA" id="ARBA00023303"/>
    </source>
</evidence>
<dbReference type="HAMAP" id="MF_00115">
    <property type="entry name" value="MscL"/>
    <property type="match status" value="1"/>
</dbReference>
<name>A0A9D1API1_9FIRM</name>
<dbReference type="PRINTS" id="PR01264">
    <property type="entry name" value="MECHCHANNEL"/>
</dbReference>
<evidence type="ECO:0000256" key="4">
    <source>
        <dbReference type="ARBA" id="ARBA00022692"/>
    </source>
</evidence>
<dbReference type="SUPFAM" id="SSF81330">
    <property type="entry name" value="Gated mechanosensitive channel"/>
    <property type="match status" value="1"/>
</dbReference>
<keyword evidence="7 9" id="KW-0472">Membrane</keyword>
<proteinExistence type="inferred from homology"/>
<dbReference type="GO" id="GO:0008381">
    <property type="term" value="F:mechanosensitive monoatomic ion channel activity"/>
    <property type="evidence" value="ECO:0007669"/>
    <property type="project" value="UniProtKB-UniRule"/>
</dbReference>
<evidence type="ECO:0000256" key="2">
    <source>
        <dbReference type="ARBA" id="ARBA00022448"/>
    </source>
</evidence>
<feature type="transmembrane region" description="Helical" evidence="9">
    <location>
        <begin position="71"/>
        <end position="94"/>
    </location>
</feature>
<evidence type="ECO:0000256" key="1">
    <source>
        <dbReference type="ARBA" id="ARBA00004141"/>
    </source>
</evidence>
<evidence type="ECO:0000256" key="3">
    <source>
        <dbReference type="ARBA" id="ARBA00022475"/>
    </source>
</evidence>
<dbReference type="InterPro" id="IPR001185">
    <property type="entry name" value="MS_channel"/>
</dbReference>
<evidence type="ECO:0000256" key="7">
    <source>
        <dbReference type="ARBA" id="ARBA00023136"/>
    </source>
</evidence>
<dbReference type="GO" id="GO:0005886">
    <property type="term" value="C:plasma membrane"/>
    <property type="evidence" value="ECO:0007669"/>
    <property type="project" value="UniProtKB-SubCell"/>
</dbReference>
<dbReference type="Pfam" id="PF01741">
    <property type="entry name" value="MscL"/>
    <property type="match status" value="1"/>
</dbReference>
<comment type="similarity">
    <text evidence="9">Belongs to the MscL family.</text>
</comment>
<dbReference type="InterPro" id="IPR037673">
    <property type="entry name" value="MSC/AndL"/>
</dbReference>
<protein>
    <recommendedName>
        <fullName evidence="9">Large-conductance mechanosensitive channel</fullName>
    </recommendedName>
</protein>
<dbReference type="Gene3D" id="1.10.1200.120">
    <property type="entry name" value="Large-conductance mechanosensitive channel, MscL, domain 1"/>
    <property type="match status" value="1"/>
</dbReference>
<dbReference type="AlphaFoldDB" id="A0A9D1API1"/>
<dbReference type="Proteomes" id="UP000824242">
    <property type="component" value="Unassembled WGS sequence"/>
</dbReference>